<name>A0A8H7A898_9EURO</name>
<feature type="region of interest" description="Disordered" evidence="1">
    <location>
        <begin position="47"/>
        <end position="67"/>
    </location>
</feature>
<evidence type="ECO:0000313" key="3">
    <source>
        <dbReference type="Proteomes" id="UP000606974"/>
    </source>
</evidence>
<reference evidence="2" key="1">
    <citation type="submission" date="2020-02" db="EMBL/GenBank/DDBJ databases">
        <authorList>
            <person name="Palmer J.M."/>
        </authorList>
    </citation>
    <scope>NUCLEOTIDE SEQUENCE</scope>
    <source>
        <strain evidence="2">EPUS1.4</strain>
        <tissue evidence="2">Thallus</tissue>
    </source>
</reference>
<feature type="compositionally biased region" description="Polar residues" evidence="1">
    <location>
        <begin position="50"/>
        <end position="67"/>
    </location>
</feature>
<protein>
    <submittedName>
        <fullName evidence="2">Uncharacterized protein</fullName>
    </submittedName>
</protein>
<dbReference type="Proteomes" id="UP000606974">
    <property type="component" value="Unassembled WGS sequence"/>
</dbReference>
<evidence type="ECO:0000256" key="1">
    <source>
        <dbReference type="SAM" id="MobiDB-lite"/>
    </source>
</evidence>
<dbReference type="AlphaFoldDB" id="A0A8H7A898"/>
<proteinExistence type="predicted"/>
<accession>A0A8H7A898</accession>
<keyword evidence="3" id="KW-1185">Reference proteome</keyword>
<comment type="caution">
    <text evidence="2">The sequence shown here is derived from an EMBL/GenBank/DDBJ whole genome shotgun (WGS) entry which is preliminary data.</text>
</comment>
<sequence>MQITGCEKAGIPATSPAGKPSFCLSVGIHASDMGEVGTLLGAWHAPSSDCAGSQTQDNTAPTPLQHL</sequence>
<evidence type="ECO:0000313" key="2">
    <source>
        <dbReference type="EMBL" id="KAF7504378.1"/>
    </source>
</evidence>
<organism evidence="2 3">
    <name type="scientific">Endocarpon pusillum</name>
    <dbReference type="NCBI Taxonomy" id="364733"/>
    <lineage>
        <taxon>Eukaryota</taxon>
        <taxon>Fungi</taxon>
        <taxon>Dikarya</taxon>
        <taxon>Ascomycota</taxon>
        <taxon>Pezizomycotina</taxon>
        <taxon>Eurotiomycetes</taxon>
        <taxon>Chaetothyriomycetidae</taxon>
        <taxon>Verrucariales</taxon>
        <taxon>Verrucariaceae</taxon>
        <taxon>Endocarpon</taxon>
    </lineage>
</organism>
<dbReference type="EMBL" id="JAACFV010000140">
    <property type="protein sequence ID" value="KAF7504378.1"/>
    <property type="molecule type" value="Genomic_DNA"/>
</dbReference>
<gene>
    <name evidence="2" type="ORF">GJ744_002435</name>
</gene>